<organism evidence="2 3">
    <name type="scientific">Candidatus Nomurabacteria bacterium GW2011_GWA2_35_80</name>
    <dbReference type="NCBI Taxonomy" id="1618733"/>
    <lineage>
        <taxon>Bacteria</taxon>
        <taxon>Candidatus Nomuraibacteriota</taxon>
    </lineage>
</organism>
<dbReference type="PATRIC" id="fig|1618733.3.peg.59"/>
<dbReference type="InterPro" id="IPR021139">
    <property type="entry name" value="NYN"/>
</dbReference>
<dbReference type="AlphaFoldDB" id="A0A0G0D5X5"/>
<name>A0A0G0D5X5_9BACT</name>
<dbReference type="GO" id="GO:0004540">
    <property type="term" value="F:RNA nuclease activity"/>
    <property type="evidence" value="ECO:0007669"/>
    <property type="project" value="InterPro"/>
</dbReference>
<evidence type="ECO:0000313" key="3">
    <source>
        <dbReference type="Proteomes" id="UP000034683"/>
    </source>
</evidence>
<dbReference type="Pfam" id="PF01936">
    <property type="entry name" value="NYN"/>
    <property type="match status" value="1"/>
</dbReference>
<evidence type="ECO:0000313" key="2">
    <source>
        <dbReference type="EMBL" id="KKP88678.1"/>
    </source>
</evidence>
<protein>
    <recommendedName>
        <fullName evidence="1">NYN domain-containing protein</fullName>
    </recommendedName>
</protein>
<dbReference type="EMBL" id="LBRA01000001">
    <property type="protein sequence ID" value="KKP88678.1"/>
    <property type="molecule type" value="Genomic_DNA"/>
</dbReference>
<sequence>MLALNIMSRKEKVAVYIDGGNTYRRLKELGIPQKFARFDYSSFVEHLVGDRELISKRQYIGIVKNIDNSEKAEKMVRDQQKFLDGLKVEGFDIKYGKIMYDGGNIREKGVDIKLAVDLVIGATDNLYDTAIVISSDTDLIPAIKYVCKAKKKSLEYIGFGSSPSLGMIKESSIPRVFSNIDMVKFQRFYYRGVVIEESLENKDVLKDIKILKTKTEPVKEKHKTSWVKQWTMHTIEIKEENADKVAEQLNQNLDKKHSWYADFKNKYYHFIIYQGKIFKVDLKNPTLYKDAKEYGIALGIPEYQVDFAPDDKVWER</sequence>
<evidence type="ECO:0000259" key="1">
    <source>
        <dbReference type="Pfam" id="PF01936"/>
    </source>
</evidence>
<dbReference type="Gene3D" id="3.40.50.1010">
    <property type="entry name" value="5'-nuclease"/>
    <property type="match status" value="1"/>
</dbReference>
<dbReference type="PANTHER" id="PTHR35458:SF8">
    <property type="entry name" value="SLR0650 PROTEIN"/>
    <property type="match status" value="1"/>
</dbReference>
<dbReference type="PANTHER" id="PTHR35458">
    <property type="entry name" value="SLR0755 PROTEIN"/>
    <property type="match status" value="1"/>
</dbReference>
<dbReference type="Proteomes" id="UP000034683">
    <property type="component" value="Unassembled WGS sequence"/>
</dbReference>
<dbReference type="InterPro" id="IPR047140">
    <property type="entry name" value="LabA"/>
</dbReference>
<proteinExistence type="predicted"/>
<gene>
    <name evidence="2" type="ORF">UR92_C0001G0057</name>
</gene>
<feature type="domain" description="NYN" evidence="1">
    <location>
        <begin position="12"/>
        <end position="160"/>
    </location>
</feature>
<comment type="caution">
    <text evidence="2">The sequence shown here is derived from an EMBL/GenBank/DDBJ whole genome shotgun (WGS) entry which is preliminary data.</text>
</comment>
<accession>A0A0G0D5X5</accession>
<reference evidence="2 3" key="1">
    <citation type="journal article" date="2015" name="Nature">
        <title>rRNA introns, odd ribosomes, and small enigmatic genomes across a large radiation of phyla.</title>
        <authorList>
            <person name="Brown C.T."/>
            <person name="Hug L.A."/>
            <person name="Thomas B.C."/>
            <person name="Sharon I."/>
            <person name="Castelle C.J."/>
            <person name="Singh A."/>
            <person name="Wilkins M.J."/>
            <person name="Williams K.H."/>
            <person name="Banfield J.F."/>
        </authorList>
    </citation>
    <scope>NUCLEOTIDE SEQUENCE [LARGE SCALE GENOMIC DNA]</scope>
</reference>